<proteinExistence type="predicted"/>
<sequence length="258" mass="28548">PRRAFVASDARRRGHLCTVGNPHGIHLKIGESCSDKRSHFCFPGQYCEQESTLCYNYYRSYMASMGRYPQPDRIGLQGGPNRYPYADGNTLANVDPDGLIAWGVILAAADLGWQLYQHDGNLRCVDWAGVGLSMVGGGLLNALGKGAFRFKTVGSHTWDATRSWMNRRGIQMPRPGEQRHHWLFERNQGIGKNVPDVMKNQPFNTNPISAGFNNWLARHPELAWLGGPSWAPELLLGGMVTVGSATTSGAQDECSCRR</sequence>
<keyword evidence="2" id="KW-1185">Reference proteome</keyword>
<name>A0A923MFL1_9BURK</name>
<dbReference type="Proteomes" id="UP000596827">
    <property type="component" value="Unassembled WGS sequence"/>
</dbReference>
<evidence type="ECO:0000313" key="2">
    <source>
        <dbReference type="Proteomes" id="UP000596827"/>
    </source>
</evidence>
<evidence type="ECO:0000313" key="1">
    <source>
        <dbReference type="EMBL" id="MBC5768549.1"/>
    </source>
</evidence>
<dbReference type="AlphaFoldDB" id="A0A923MFL1"/>
<dbReference type="PANTHER" id="PTHR32305:SF15">
    <property type="entry name" value="PROTEIN RHSA-RELATED"/>
    <property type="match status" value="1"/>
</dbReference>
<dbReference type="Gene3D" id="2.180.10.10">
    <property type="entry name" value="RHS repeat-associated core"/>
    <property type="match status" value="1"/>
</dbReference>
<dbReference type="InterPro" id="IPR050708">
    <property type="entry name" value="T6SS_VgrG/RHS"/>
</dbReference>
<dbReference type="InterPro" id="IPR022385">
    <property type="entry name" value="Rhs_assc_core"/>
</dbReference>
<protein>
    <submittedName>
        <fullName evidence="1">RHS repeat-associated core domain-containing protein</fullName>
    </submittedName>
</protein>
<gene>
    <name evidence="1" type="ORF">H8R02_29075</name>
</gene>
<dbReference type="RefSeq" id="WP_187085381.1">
    <property type="nucleotide sequence ID" value="NZ_JACORU010000018.1"/>
</dbReference>
<dbReference type="NCBIfam" id="TIGR03696">
    <property type="entry name" value="Rhs_assc_core"/>
    <property type="match status" value="1"/>
</dbReference>
<feature type="non-terminal residue" evidence="1">
    <location>
        <position position="1"/>
    </location>
</feature>
<dbReference type="EMBL" id="JACORU010000018">
    <property type="protein sequence ID" value="MBC5768549.1"/>
    <property type="molecule type" value="Genomic_DNA"/>
</dbReference>
<dbReference type="PRINTS" id="PR00394">
    <property type="entry name" value="RHSPROTEIN"/>
</dbReference>
<accession>A0A923MFL1</accession>
<comment type="caution">
    <text evidence="1">The sequence shown here is derived from an EMBL/GenBank/DDBJ whole genome shotgun (WGS) entry which is preliminary data.</text>
</comment>
<reference evidence="1" key="1">
    <citation type="submission" date="2020-08" db="EMBL/GenBank/DDBJ databases">
        <title>Ramlibacter sp. GTP1 16S ribosomal RNA gene genome sequencing and assembly.</title>
        <authorList>
            <person name="Kang M."/>
        </authorList>
    </citation>
    <scope>NUCLEOTIDE SEQUENCE</scope>
    <source>
        <strain evidence="1">GTP1</strain>
    </source>
</reference>
<dbReference type="PANTHER" id="PTHR32305">
    <property type="match status" value="1"/>
</dbReference>
<organism evidence="1 2">
    <name type="scientific">Ramlibacter albus</name>
    <dbReference type="NCBI Taxonomy" id="2079448"/>
    <lineage>
        <taxon>Bacteria</taxon>
        <taxon>Pseudomonadati</taxon>
        <taxon>Pseudomonadota</taxon>
        <taxon>Betaproteobacteria</taxon>
        <taxon>Burkholderiales</taxon>
        <taxon>Comamonadaceae</taxon>
        <taxon>Ramlibacter</taxon>
    </lineage>
</organism>